<evidence type="ECO:0000256" key="1">
    <source>
        <dbReference type="SAM" id="Phobius"/>
    </source>
</evidence>
<dbReference type="EMBL" id="ML992674">
    <property type="protein sequence ID" value="KAF2211861.1"/>
    <property type="molecule type" value="Genomic_DNA"/>
</dbReference>
<proteinExistence type="predicted"/>
<keyword evidence="1" id="KW-0812">Transmembrane</keyword>
<keyword evidence="1" id="KW-0472">Membrane</keyword>
<feature type="transmembrane region" description="Helical" evidence="1">
    <location>
        <begin position="12"/>
        <end position="30"/>
    </location>
</feature>
<accession>A0A6A6FEQ6</accession>
<organism evidence="2 3">
    <name type="scientific">Cercospora zeae-maydis SCOH1-5</name>
    <dbReference type="NCBI Taxonomy" id="717836"/>
    <lineage>
        <taxon>Eukaryota</taxon>
        <taxon>Fungi</taxon>
        <taxon>Dikarya</taxon>
        <taxon>Ascomycota</taxon>
        <taxon>Pezizomycotina</taxon>
        <taxon>Dothideomycetes</taxon>
        <taxon>Dothideomycetidae</taxon>
        <taxon>Mycosphaerellales</taxon>
        <taxon>Mycosphaerellaceae</taxon>
        <taxon>Cercospora</taxon>
    </lineage>
</organism>
<reference evidence="2" key="1">
    <citation type="journal article" date="2020" name="Stud. Mycol.">
        <title>101 Dothideomycetes genomes: a test case for predicting lifestyles and emergence of pathogens.</title>
        <authorList>
            <person name="Haridas S."/>
            <person name="Albert R."/>
            <person name="Binder M."/>
            <person name="Bloem J."/>
            <person name="Labutti K."/>
            <person name="Salamov A."/>
            <person name="Andreopoulos B."/>
            <person name="Baker S."/>
            <person name="Barry K."/>
            <person name="Bills G."/>
            <person name="Bluhm B."/>
            <person name="Cannon C."/>
            <person name="Castanera R."/>
            <person name="Culley D."/>
            <person name="Daum C."/>
            <person name="Ezra D."/>
            <person name="Gonzalez J."/>
            <person name="Henrissat B."/>
            <person name="Kuo A."/>
            <person name="Liang C."/>
            <person name="Lipzen A."/>
            <person name="Lutzoni F."/>
            <person name="Magnuson J."/>
            <person name="Mondo S."/>
            <person name="Nolan M."/>
            <person name="Ohm R."/>
            <person name="Pangilinan J."/>
            <person name="Park H.-J."/>
            <person name="Ramirez L."/>
            <person name="Alfaro M."/>
            <person name="Sun H."/>
            <person name="Tritt A."/>
            <person name="Yoshinaga Y."/>
            <person name="Zwiers L.-H."/>
            <person name="Turgeon B."/>
            <person name="Goodwin S."/>
            <person name="Spatafora J."/>
            <person name="Crous P."/>
            <person name="Grigoriev I."/>
        </authorList>
    </citation>
    <scope>NUCLEOTIDE SEQUENCE</scope>
    <source>
        <strain evidence="2">SCOH1-5</strain>
    </source>
</reference>
<dbReference type="AlphaFoldDB" id="A0A6A6FEQ6"/>
<keyword evidence="3" id="KW-1185">Reference proteome</keyword>
<evidence type="ECO:0000313" key="2">
    <source>
        <dbReference type="EMBL" id="KAF2211861.1"/>
    </source>
</evidence>
<dbReference type="Proteomes" id="UP000799539">
    <property type="component" value="Unassembled WGS sequence"/>
</dbReference>
<sequence length="246" mass="26198">MSSSTAKTADSLVFTSVLGILILGVGYFILTSLRTGRLRNCEVLENRERQRRMEPHIPRPSRGTQVMMDWKRDDAQGVFCAQCGKEVRAINKMLHVLAVAVYLATPATALALPQITTGPPGTYPQPFAQNTTLGFFSGKSFDAGTKMGSVSADTITDLDGCGIRTGEGVIKSMYCTPMTHSTISIGQVAGGICTFTLFSGSKSCEVVGGGQRRQMPIPNGDEETCISTGVLDGGRFQKASGIWACG</sequence>
<keyword evidence="1" id="KW-1133">Transmembrane helix</keyword>
<gene>
    <name evidence="2" type="ORF">CERZMDRAFT_106208</name>
</gene>
<dbReference type="OrthoDB" id="3647614at2759"/>
<name>A0A6A6FEQ6_9PEZI</name>
<evidence type="ECO:0000313" key="3">
    <source>
        <dbReference type="Proteomes" id="UP000799539"/>
    </source>
</evidence>
<protein>
    <submittedName>
        <fullName evidence="2">Uncharacterized protein</fullName>
    </submittedName>
</protein>